<dbReference type="InterPro" id="IPR000477">
    <property type="entry name" value="RT_dom"/>
</dbReference>
<dbReference type="EC" id="2.7.7.49" evidence="1"/>
<dbReference type="Gene3D" id="3.30.70.270">
    <property type="match status" value="1"/>
</dbReference>
<evidence type="ECO:0000259" key="20">
    <source>
        <dbReference type="Pfam" id="PF24626"/>
    </source>
</evidence>
<dbReference type="CDD" id="cd09274">
    <property type="entry name" value="RNase_HI_RT_Ty3"/>
    <property type="match status" value="1"/>
</dbReference>
<evidence type="ECO:0000256" key="14">
    <source>
        <dbReference type="ARBA" id="ARBA00023125"/>
    </source>
</evidence>
<dbReference type="KEGG" id="mbe:MBM_04200"/>
<dbReference type="InterPro" id="IPR041588">
    <property type="entry name" value="Integrase_H2C2"/>
</dbReference>
<dbReference type="GO" id="GO:0006508">
    <property type="term" value="P:proteolysis"/>
    <property type="evidence" value="ECO:0007669"/>
    <property type="project" value="UniProtKB-KW"/>
</dbReference>
<feature type="domain" description="Tf2-1-like SH3-like" evidence="20">
    <location>
        <begin position="1388"/>
        <end position="1447"/>
    </location>
</feature>
<dbReference type="GO" id="GO:0003887">
    <property type="term" value="F:DNA-directed DNA polymerase activity"/>
    <property type="evidence" value="ECO:0007669"/>
    <property type="project" value="UniProtKB-KW"/>
</dbReference>
<evidence type="ECO:0000256" key="8">
    <source>
        <dbReference type="ARBA" id="ARBA00022759"/>
    </source>
</evidence>
<evidence type="ECO:0000259" key="18">
    <source>
        <dbReference type="Pfam" id="PF17917"/>
    </source>
</evidence>
<keyword evidence="15" id="KW-0233">DNA recombination</keyword>
<dbReference type="OrthoDB" id="3563554at2759"/>
<evidence type="ECO:0000256" key="6">
    <source>
        <dbReference type="ARBA" id="ARBA00022723"/>
    </source>
</evidence>
<proteinExistence type="predicted"/>
<keyword evidence="12" id="KW-0695">RNA-directed DNA polymerase</keyword>
<dbReference type="InterPro" id="IPR021109">
    <property type="entry name" value="Peptidase_aspartic_dom_sf"/>
</dbReference>
<evidence type="ECO:0000256" key="2">
    <source>
        <dbReference type="ARBA" id="ARBA00022670"/>
    </source>
</evidence>
<feature type="compositionally biased region" description="Basic and acidic residues" evidence="16">
    <location>
        <begin position="1007"/>
        <end position="1017"/>
    </location>
</feature>
<keyword evidence="10" id="KW-0460">Magnesium</keyword>
<dbReference type="GO" id="GO:0015074">
    <property type="term" value="P:DNA integration"/>
    <property type="evidence" value="ECO:0007669"/>
    <property type="project" value="UniProtKB-KW"/>
</dbReference>
<evidence type="ECO:0000256" key="13">
    <source>
        <dbReference type="ARBA" id="ARBA00022932"/>
    </source>
</evidence>
<dbReference type="Pfam" id="PF24626">
    <property type="entry name" value="SH3_Tf2-1"/>
    <property type="match status" value="1"/>
</dbReference>
<evidence type="ECO:0000256" key="7">
    <source>
        <dbReference type="ARBA" id="ARBA00022750"/>
    </source>
</evidence>
<dbReference type="GO" id="GO:0004519">
    <property type="term" value="F:endonuclease activity"/>
    <property type="evidence" value="ECO:0007669"/>
    <property type="project" value="UniProtKB-KW"/>
</dbReference>
<dbReference type="EMBL" id="JH921435">
    <property type="protein sequence ID" value="EKD17831.1"/>
    <property type="molecule type" value="Genomic_DNA"/>
</dbReference>
<evidence type="ECO:0000256" key="1">
    <source>
        <dbReference type="ARBA" id="ARBA00012493"/>
    </source>
</evidence>
<dbReference type="PANTHER" id="PTHR37984:SF5">
    <property type="entry name" value="PROTEIN NYNRIN-LIKE"/>
    <property type="match status" value="1"/>
</dbReference>
<accession>K1WXQ9</accession>
<feature type="compositionally biased region" description="Basic and acidic residues" evidence="16">
    <location>
        <begin position="110"/>
        <end position="120"/>
    </location>
</feature>
<dbReference type="Gene3D" id="2.40.70.10">
    <property type="entry name" value="Acid Proteases"/>
    <property type="match status" value="1"/>
</dbReference>
<evidence type="ECO:0000256" key="4">
    <source>
        <dbReference type="ARBA" id="ARBA00022695"/>
    </source>
</evidence>
<dbReference type="GO" id="GO:0004190">
    <property type="term" value="F:aspartic-type endopeptidase activity"/>
    <property type="evidence" value="ECO:0007669"/>
    <property type="project" value="UniProtKB-KW"/>
</dbReference>
<keyword evidence="2" id="KW-0645">Protease</keyword>
<feature type="region of interest" description="Disordered" evidence="16">
    <location>
        <begin position="110"/>
        <end position="129"/>
    </location>
</feature>
<gene>
    <name evidence="21" type="ORF">MBM_04200</name>
</gene>
<keyword evidence="4" id="KW-0548">Nucleotidyltransferase</keyword>
<evidence type="ECO:0000256" key="15">
    <source>
        <dbReference type="ARBA" id="ARBA00023172"/>
    </source>
</evidence>
<dbReference type="CDD" id="cd01647">
    <property type="entry name" value="RT_LTR"/>
    <property type="match status" value="1"/>
</dbReference>
<dbReference type="Gene3D" id="3.10.10.10">
    <property type="entry name" value="HIV Type 1 Reverse Transcriptase, subunit A, domain 1"/>
    <property type="match status" value="1"/>
</dbReference>
<evidence type="ECO:0000313" key="22">
    <source>
        <dbReference type="Proteomes" id="UP000006753"/>
    </source>
</evidence>
<dbReference type="InterPro" id="IPR043128">
    <property type="entry name" value="Rev_trsase/Diguanyl_cyclase"/>
</dbReference>
<keyword evidence="11" id="KW-0229">DNA integration</keyword>
<dbReference type="GO" id="GO:0003677">
    <property type="term" value="F:DNA binding"/>
    <property type="evidence" value="ECO:0007669"/>
    <property type="project" value="UniProtKB-KW"/>
</dbReference>
<dbReference type="Gene3D" id="3.30.420.10">
    <property type="entry name" value="Ribonuclease H-like superfamily/Ribonuclease H"/>
    <property type="match status" value="1"/>
</dbReference>
<organism evidence="21 22">
    <name type="scientific">Marssonina brunnea f. sp. multigermtubi (strain MB_m1)</name>
    <name type="common">Marssonina leaf spot fungus</name>
    <dbReference type="NCBI Taxonomy" id="1072389"/>
    <lineage>
        <taxon>Eukaryota</taxon>
        <taxon>Fungi</taxon>
        <taxon>Dikarya</taxon>
        <taxon>Ascomycota</taxon>
        <taxon>Pezizomycotina</taxon>
        <taxon>Leotiomycetes</taxon>
        <taxon>Helotiales</taxon>
        <taxon>Drepanopezizaceae</taxon>
        <taxon>Drepanopeziza</taxon>
    </lineage>
</organism>
<dbReference type="Pfam" id="PF00078">
    <property type="entry name" value="RVT_1"/>
    <property type="match status" value="1"/>
</dbReference>
<dbReference type="InterPro" id="IPR056924">
    <property type="entry name" value="SH3_Tf2-1"/>
</dbReference>
<feature type="region of interest" description="Disordered" evidence="16">
    <location>
        <begin position="1445"/>
        <end position="1473"/>
    </location>
</feature>
<dbReference type="Gene3D" id="1.10.340.70">
    <property type="match status" value="1"/>
</dbReference>
<evidence type="ECO:0000313" key="21">
    <source>
        <dbReference type="EMBL" id="EKD17831.1"/>
    </source>
</evidence>
<evidence type="ECO:0000256" key="3">
    <source>
        <dbReference type="ARBA" id="ARBA00022679"/>
    </source>
</evidence>
<keyword evidence="22" id="KW-1185">Reference proteome</keyword>
<evidence type="ECO:0000256" key="9">
    <source>
        <dbReference type="ARBA" id="ARBA00022801"/>
    </source>
</evidence>
<dbReference type="SUPFAM" id="SSF53098">
    <property type="entry name" value="Ribonuclease H-like"/>
    <property type="match status" value="1"/>
</dbReference>
<dbReference type="InParanoid" id="K1WXQ9"/>
<keyword evidence="13" id="KW-0239">DNA-directed DNA polymerase</keyword>
<feature type="compositionally biased region" description="Pro residues" evidence="16">
    <location>
        <begin position="1449"/>
        <end position="1464"/>
    </location>
</feature>
<evidence type="ECO:0000256" key="16">
    <source>
        <dbReference type="SAM" id="MobiDB-lite"/>
    </source>
</evidence>
<feature type="domain" description="Reverse transcriptase" evidence="17">
    <location>
        <begin position="756"/>
        <end position="843"/>
    </location>
</feature>
<dbReference type="SUPFAM" id="SSF56672">
    <property type="entry name" value="DNA/RNA polymerases"/>
    <property type="match status" value="1"/>
</dbReference>
<dbReference type="HOGENOM" id="CLU_250084_0_0_1"/>
<dbReference type="InterPro" id="IPR036397">
    <property type="entry name" value="RNaseH_sf"/>
</dbReference>
<dbReference type="CDD" id="cd00303">
    <property type="entry name" value="retropepsin_like"/>
    <property type="match status" value="1"/>
</dbReference>
<keyword evidence="7" id="KW-0064">Aspartyl protease</keyword>
<evidence type="ECO:0000259" key="19">
    <source>
        <dbReference type="Pfam" id="PF17921"/>
    </source>
</evidence>
<feature type="region of interest" description="Disordered" evidence="16">
    <location>
        <begin position="1006"/>
        <end position="1028"/>
    </location>
</feature>
<keyword evidence="3" id="KW-0808">Transferase</keyword>
<dbReference type="PANTHER" id="PTHR37984">
    <property type="entry name" value="PROTEIN CBG26694"/>
    <property type="match status" value="1"/>
</dbReference>
<sequence>MIINKLEIFEVFIVVCTDLYSFYECFVKLGTIKEKRLMIDIIAFKQSYERRELAKVKWIKRKDNLTDFITKINSNKSLATFVNTNKANVRVERIAIAIATIAIAKEKIASRSPRTREPGDPKNPLTLRKLSRMPPTRIPVPAYQVQGQNRAFTPVLARVTPGTMSADDPMATSDPSYQENPLPIFVADNFPFLLSCSDIASIVVLWGYAEHATAYLKDVEAKLSGLLTDGYEDNQALRGQLLDLQGQIITLDTEKALLASQIITLEALQRNLSPLSNRPHRSAEHPDPDKFDGTIIKLRPFLTDMSIKLAVNRDWYPTEYDKMAYFLSRLSGEAKGQVKGGTSIRGEILYKSVSEIIDILDAAFGDINAKSTAQQALFVLTVTVSAILQIALGYTASIPTLTITQGGTAIDVSVMEMSPVATWTAADASAKRIPKTLNEKEAKKLRLPYRPMEHQRRKGPRKSLVSDRRRRRRPYKKSTLIISSLDTPIGNHLVLPCIVTDLINEIPIKTKAMVDCGCTGKVMINYSFAQTHNLILEPLLKPRSLRLADGSLSSANVTYKTQLHLNINGHSELITGFLSNLGKYDIILGKPWLAFHNPQIDWSSDSLTFNSRTCKNHCLPLTCHQLFVRGSTPLVTTFETLVKGPLPRRLDIVDDIQPSELQQRHMAADMYLCGASLKDIRKALAPKAHEANKLAPYRDCDHAIELKPGAILPHGPFYNMSQDELLVLRKFLKENLDKGFIRASTSQAASLVLFAKKPGGGLRFCVDYRALNAITIKNRYPLPFVQETFSRLSKAKYFTKLDVIYAFNRIRMRDSDEWLTAFNTRYGLFESFVMPFGVKMDPAKVDCITFWEAPVNVKDVQAFLGFSNFYRRFIKEAFVSAPILSHFDPDREIWLETDASDYVSFAILSQKDDKGELHPVAYMSRKYDAAECNYEIYDKELLAIVRAFESWRSDFTRSSYLIYVLTDHRNLEYFMTTKQLTRRQVRWSEFLSEFDFIIKFRPRKEGRKPDSLTRRSQDLPQDDSDPRHTYRNQAFFSTDNLDPQISNSLTPTSSPNAFAQLDFFSELTSAELHTEVALCLDELALADELQNLKIMRFLKEGYKSDKWFKVISKEMTKEEGIPHSKEIALSECILRDDRLFFRGRLYVPDTELRTFFLQSAHDSCESGHPGKNALYEVISRDYWWPNVSASCARFVRNCDSCSRNTTSRLRYQGTLKPFPFPDQRWRHLSVDFVGPLPLSNGYDCVMVVVDRFSKGRHLIACYTKLKAKELAQLFLDNVWKLHGLPDTIATWLSMAEFSANNVMNASTQMSPFFANTGFHPRVSFGPPRPLEPTFTPAIQAGNKAGTAFVNKMEQILALFKTNLISAQATQEFAANKTRSSALAYRVRDEVFLDSRNIKTDRPIKKFDHKFFGRYKIKEVLGSYTYRLDLPFEHDKLNDSFHTNLLRPAPTDPLPGQQNPPPPPIAIDANGEKL</sequence>
<dbReference type="OMA" id="HTIACKG"/>
<evidence type="ECO:0000256" key="10">
    <source>
        <dbReference type="ARBA" id="ARBA00022842"/>
    </source>
</evidence>
<dbReference type="Pfam" id="PF17921">
    <property type="entry name" value="Integrase_H2C2"/>
    <property type="match status" value="1"/>
</dbReference>
<dbReference type="GO" id="GO:0003964">
    <property type="term" value="F:RNA-directed DNA polymerase activity"/>
    <property type="evidence" value="ECO:0007669"/>
    <property type="project" value="UniProtKB-KW"/>
</dbReference>
<protein>
    <recommendedName>
        <fullName evidence="1">RNA-directed DNA polymerase</fullName>
        <ecNumber evidence="1">2.7.7.49</ecNumber>
    </recommendedName>
</protein>
<dbReference type="Pfam" id="PF17917">
    <property type="entry name" value="RT_RNaseH"/>
    <property type="match status" value="1"/>
</dbReference>
<dbReference type="InterPro" id="IPR043502">
    <property type="entry name" value="DNA/RNA_pol_sf"/>
</dbReference>
<dbReference type="InterPro" id="IPR050951">
    <property type="entry name" value="Retrovirus_Pol_polyprotein"/>
</dbReference>
<feature type="domain" description="Integrase zinc-binding" evidence="19">
    <location>
        <begin position="1149"/>
        <end position="1206"/>
    </location>
</feature>
<dbReference type="GO" id="GO:0046872">
    <property type="term" value="F:metal ion binding"/>
    <property type="evidence" value="ECO:0007669"/>
    <property type="project" value="UniProtKB-KW"/>
</dbReference>
<feature type="region of interest" description="Disordered" evidence="16">
    <location>
        <begin position="449"/>
        <end position="472"/>
    </location>
</feature>
<keyword evidence="8" id="KW-0255">Endonuclease</keyword>
<evidence type="ECO:0000256" key="12">
    <source>
        <dbReference type="ARBA" id="ARBA00022918"/>
    </source>
</evidence>
<dbReference type="GO" id="GO:0006310">
    <property type="term" value="P:DNA recombination"/>
    <property type="evidence" value="ECO:0007669"/>
    <property type="project" value="UniProtKB-KW"/>
</dbReference>
<keyword evidence="6" id="KW-0479">Metal-binding</keyword>
<evidence type="ECO:0000256" key="5">
    <source>
        <dbReference type="ARBA" id="ARBA00022722"/>
    </source>
</evidence>
<evidence type="ECO:0000259" key="17">
    <source>
        <dbReference type="Pfam" id="PF00078"/>
    </source>
</evidence>
<feature type="domain" description="Reverse transcriptase RNase H-like" evidence="18">
    <location>
        <begin position="888"/>
        <end position="994"/>
    </location>
</feature>
<keyword evidence="14" id="KW-0238">DNA-binding</keyword>
<dbReference type="InterPro" id="IPR012337">
    <property type="entry name" value="RNaseH-like_sf"/>
</dbReference>
<dbReference type="eggNOG" id="KOG0017">
    <property type="taxonomic scope" value="Eukaryota"/>
</dbReference>
<keyword evidence="5" id="KW-0540">Nuclease</keyword>
<reference evidence="21 22" key="1">
    <citation type="journal article" date="2012" name="BMC Genomics">
        <title>Sequencing the genome of Marssonina brunnea reveals fungus-poplar co-evolution.</title>
        <authorList>
            <person name="Zhu S."/>
            <person name="Cao Y.-Z."/>
            <person name="Jiang C."/>
            <person name="Tan B.-Y."/>
            <person name="Wang Z."/>
            <person name="Feng S."/>
            <person name="Zhang L."/>
            <person name="Su X.-H."/>
            <person name="Brejova B."/>
            <person name="Vinar T."/>
            <person name="Xu M."/>
            <person name="Wang M.-X."/>
            <person name="Zhang S.-G."/>
            <person name="Huang M.-R."/>
            <person name="Wu R."/>
            <person name="Zhou Y."/>
        </authorList>
    </citation>
    <scope>NUCLEOTIDE SEQUENCE [LARGE SCALE GENOMIC DNA]</scope>
    <source>
        <strain evidence="21 22">MB_m1</strain>
    </source>
</reference>
<dbReference type="Proteomes" id="UP000006753">
    <property type="component" value="Unassembled WGS sequence"/>
</dbReference>
<name>K1WXQ9_MARBU</name>
<evidence type="ECO:0000256" key="11">
    <source>
        <dbReference type="ARBA" id="ARBA00022908"/>
    </source>
</evidence>
<keyword evidence="9" id="KW-0378">Hydrolase</keyword>
<dbReference type="InterPro" id="IPR041373">
    <property type="entry name" value="RT_RNaseH"/>
</dbReference>